<dbReference type="InterPro" id="IPR036047">
    <property type="entry name" value="F-box-like_dom_sf"/>
</dbReference>
<dbReference type="SUPFAM" id="SSF81383">
    <property type="entry name" value="F-box domain"/>
    <property type="match status" value="1"/>
</dbReference>
<evidence type="ECO:0000313" key="3">
    <source>
        <dbReference type="Proteomes" id="UP000801864"/>
    </source>
</evidence>
<protein>
    <recommendedName>
        <fullName evidence="1">F-box domain-containing protein</fullName>
    </recommendedName>
</protein>
<dbReference type="EMBL" id="QLNT01000002">
    <property type="protein sequence ID" value="KAF3076412.1"/>
    <property type="molecule type" value="Genomic_DNA"/>
</dbReference>
<dbReference type="Pfam" id="PF00646">
    <property type="entry name" value="F-box"/>
    <property type="match status" value="1"/>
</dbReference>
<name>A0A9P5CIY3_9HYPO</name>
<dbReference type="AlphaFoldDB" id="A0A9P5CIY3"/>
<gene>
    <name evidence="2" type="ORF">CFAM422_001646</name>
</gene>
<dbReference type="Gene3D" id="1.20.1280.50">
    <property type="match status" value="1"/>
</dbReference>
<sequence>MANTRLVRYRPRRREPARAPGEIFQMEHSYLDMTPRTGSCAIANIPPEILLTIMDHLPMPFRLSLALTCKGFYNTFRILTSNKPDEMETSSMLYILQRDIPNVYFCFRCHKLCPLNQDRNWEGQNDHGCGKSGLFGDWDLVHKHISQQQISLLWHPVLKEAHLSFMETYLVMDRHFYGESHGLPLSTLERHSKFEKFIILNRTTINDRDDWNDDLRKALKVSKACKQTVFDVRPQGSKAKAFQAPWRFSFDSIPKIIDNELYIARTHTVEGPMVGWEHLARLLESIHLPICRHMKCMTETYSYCHIIISRSHNGRSICQKDWNHDHHFQQSGSCQYCYTDYDISLQRDNDKKEWRLKICTYHYLGACRSPADLLWDYLVRDVCGPLNPLYWEMKNRHLDMDLGKARRRWHEGDEGDEGDSS</sequence>
<evidence type="ECO:0000313" key="2">
    <source>
        <dbReference type="EMBL" id="KAF3076412.1"/>
    </source>
</evidence>
<reference evidence="2 3" key="1">
    <citation type="submission" date="2018-06" db="EMBL/GenBank/DDBJ databases">
        <title>Genome analysis of cellulolytic fungus Trichoderma lentiforme CFAM-422.</title>
        <authorList>
            <person name="Steindorff A.S."/>
            <person name="Formighieri E.F."/>
            <person name="Midorikawa G.E.O."/>
            <person name="Tamietti M.S."/>
            <person name="Ramos E.Z."/>
            <person name="Silva A.S."/>
            <person name="Bon E.P.S."/>
            <person name="Mendes T.D."/>
            <person name="Damaso M.C.T."/>
            <person name="Favaro L.C.L."/>
        </authorList>
    </citation>
    <scope>NUCLEOTIDE SEQUENCE [LARGE SCALE GENOMIC DNA]</scope>
    <source>
        <strain evidence="2 3">CFAM-422</strain>
    </source>
</reference>
<dbReference type="SMART" id="SM00256">
    <property type="entry name" value="FBOX"/>
    <property type="match status" value="1"/>
</dbReference>
<feature type="domain" description="F-box" evidence="1">
    <location>
        <begin position="45"/>
        <end position="85"/>
    </location>
</feature>
<accession>A0A9P5CIY3</accession>
<evidence type="ECO:0000259" key="1">
    <source>
        <dbReference type="SMART" id="SM00256"/>
    </source>
</evidence>
<organism evidence="2 3">
    <name type="scientific">Trichoderma lentiforme</name>
    <dbReference type="NCBI Taxonomy" id="1567552"/>
    <lineage>
        <taxon>Eukaryota</taxon>
        <taxon>Fungi</taxon>
        <taxon>Dikarya</taxon>
        <taxon>Ascomycota</taxon>
        <taxon>Pezizomycotina</taxon>
        <taxon>Sordariomycetes</taxon>
        <taxon>Hypocreomycetidae</taxon>
        <taxon>Hypocreales</taxon>
        <taxon>Hypocreaceae</taxon>
        <taxon>Trichoderma</taxon>
    </lineage>
</organism>
<comment type="caution">
    <text evidence="2">The sequence shown here is derived from an EMBL/GenBank/DDBJ whole genome shotgun (WGS) entry which is preliminary data.</text>
</comment>
<keyword evidence="3" id="KW-1185">Reference proteome</keyword>
<dbReference type="InterPro" id="IPR001810">
    <property type="entry name" value="F-box_dom"/>
</dbReference>
<dbReference type="Proteomes" id="UP000801864">
    <property type="component" value="Unassembled WGS sequence"/>
</dbReference>
<proteinExistence type="predicted"/>